<dbReference type="HAMAP" id="MF_00233">
    <property type="entry name" value="LolB"/>
    <property type="match status" value="1"/>
</dbReference>
<comment type="function">
    <text evidence="13">Plays a critical role in the incorporation of lipoproteins in the outer membrane after they are released by the LolA protein.</text>
</comment>
<dbReference type="Gene3D" id="2.50.20.10">
    <property type="entry name" value="Lipoprotein localisation LolA/LolB/LppX"/>
    <property type="match status" value="1"/>
</dbReference>
<keyword evidence="8 13" id="KW-0472">Membrane</keyword>
<evidence type="ECO:0000256" key="12">
    <source>
        <dbReference type="ARBA" id="ARBA00023288"/>
    </source>
</evidence>
<dbReference type="GO" id="GO:0044874">
    <property type="term" value="P:lipoprotein localization to outer membrane"/>
    <property type="evidence" value="ECO:0007669"/>
    <property type="project" value="UniProtKB-UniRule"/>
</dbReference>
<evidence type="ECO:0000256" key="7">
    <source>
        <dbReference type="ARBA" id="ARBA00022927"/>
    </source>
</evidence>
<keyword evidence="6 13" id="KW-0732">Signal</keyword>
<keyword evidence="12 13" id="KW-0449">Lipoprotein</keyword>
<evidence type="ECO:0000256" key="8">
    <source>
        <dbReference type="ARBA" id="ARBA00023136"/>
    </source>
</evidence>
<dbReference type="CDD" id="cd16326">
    <property type="entry name" value="LolB"/>
    <property type="match status" value="1"/>
</dbReference>
<dbReference type="AlphaFoldDB" id="A0A1H7GER9"/>
<accession>A0A1H7GER9</accession>
<dbReference type="SUPFAM" id="SSF89392">
    <property type="entry name" value="Prokaryotic lipoproteins and lipoprotein localization factors"/>
    <property type="match status" value="1"/>
</dbReference>
<dbReference type="GO" id="GO:0009279">
    <property type="term" value="C:cell outer membrane"/>
    <property type="evidence" value="ECO:0007669"/>
    <property type="project" value="UniProtKB-SubCell"/>
</dbReference>
<evidence type="ECO:0000256" key="3">
    <source>
        <dbReference type="ARBA" id="ARBA00011245"/>
    </source>
</evidence>
<proteinExistence type="inferred from homology"/>
<dbReference type="InterPro" id="IPR029046">
    <property type="entry name" value="LolA/LolB/LppX"/>
</dbReference>
<dbReference type="EMBL" id="FOAS01000002">
    <property type="protein sequence ID" value="SEK35342.1"/>
    <property type="molecule type" value="Genomic_DNA"/>
</dbReference>
<dbReference type="Pfam" id="PF03550">
    <property type="entry name" value="LolB"/>
    <property type="match status" value="1"/>
</dbReference>
<evidence type="ECO:0000256" key="2">
    <source>
        <dbReference type="ARBA" id="ARBA00009696"/>
    </source>
</evidence>
<keyword evidence="16" id="KW-1185">Reference proteome</keyword>
<dbReference type="GO" id="GO:0015031">
    <property type="term" value="P:protein transport"/>
    <property type="evidence" value="ECO:0007669"/>
    <property type="project" value="UniProtKB-KW"/>
</dbReference>
<comment type="similarity">
    <text evidence="2 13">Belongs to the LolB family.</text>
</comment>
<dbReference type="PROSITE" id="PS51257">
    <property type="entry name" value="PROKAR_LIPOPROTEIN"/>
    <property type="match status" value="1"/>
</dbReference>
<evidence type="ECO:0000256" key="11">
    <source>
        <dbReference type="ARBA" id="ARBA00023237"/>
    </source>
</evidence>
<reference evidence="15 16" key="1">
    <citation type="submission" date="2016-10" db="EMBL/GenBank/DDBJ databases">
        <authorList>
            <person name="de Groot N.N."/>
        </authorList>
    </citation>
    <scope>NUCLEOTIDE SEQUENCE [LARGE SCALE GENOMIC DNA]</scope>
    <source>
        <strain evidence="15 16">JCM 19513</strain>
    </source>
</reference>
<evidence type="ECO:0000256" key="13">
    <source>
        <dbReference type="HAMAP-Rule" id="MF_00233"/>
    </source>
</evidence>
<evidence type="ECO:0000256" key="14">
    <source>
        <dbReference type="SAM" id="SignalP"/>
    </source>
</evidence>
<sequence length="206" mass="23070">MRALQHLALAALLGLLTACATHTPQEQLQGDADPKRWQAHSQQIKTINAWQISGKLGVRTPAESGSATLFWLQRNDYFDIRLAGPLGQGAARLHGHRQQVTLELANQGQFSAASPEALLEERLGWRLPVSHLLWWIRGLPAPDSPSQLTLDSDSRLSQLRQDGWDIRYTRYQPSELGDLPARLTLSGHDLNITLVVKEWQPRLLGR</sequence>
<evidence type="ECO:0000256" key="6">
    <source>
        <dbReference type="ARBA" id="ARBA00022729"/>
    </source>
</evidence>
<dbReference type="Proteomes" id="UP000185766">
    <property type="component" value="Unassembled WGS sequence"/>
</dbReference>
<protein>
    <recommendedName>
        <fullName evidence="4 13">Outer-membrane lipoprotein LolB</fullName>
    </recommendedName>
</protein>
<dbReference type="NCBIfam" id="TIGR00548">
    <property type="entry name" value="lolB"/>
    <property type="match status" value="1"/>
</dbReference>
<keyword evidence="7 13" id="KW-0653">Protein transport</keyword>
<evidence type="ECO:0000256" key="10">
    <source>
        <dbReference type="ARBA" id="ARBA00023186"/>
    </source>
</evidence>
<comment type="subunit">
    <text evidence="3 13">Monomer.</text>
</comment>
<keyword evidence="5 13" id="KW-0813">Transport</keyword>
<evidence type="ECO:0000256" key="4">
    <source>
        <dbReference type="ARBA" id="ARBA00016202"/>
    </source>
</evidence>
<name>A0A1H7GER9_9GAMM</name>
<evidence type="ECO:0000313" key="16">
    <source>
        <dbReference type="Proteomes" id="UP000185766"/>
    </source>
</evidence>
<dbReference type="InterPro" id="IPR004565">
    <property type="entry name" value="OM_lipoprot_LolB"/>
</dbReference>
<feature type="signal peptide" evidence="14">
    <location>
        <begin position="1"/>
        <end position="20"/>
    </location>
</feature>
<keyword evidence="10 13" id="KW-0143">Chaperone</keyword>
<keyword evidence="11 13" id="KW-0998">Cell outer membrane</keyword>
<gene>
    <name evidence="13" type="primary">lolB</name>
    <name evidence="15" type="ORF">SAMN05216214_10230</name>
</gene>
<evidence type="ECO:0000313" key="15">
    <source>
        <dbReference type="EMBL" id="SEK35342.1"/>
    </source>
</evidence>
<dbReference type="STRING" id="1429083.GCA_001885685_02684"/>
<evidence type="ECO:0000256" key="1">
    <source>
        <dbReference type="ARBA" id="ARBA00004459"/>
    </source>
</evidence>
<evidence type="ECO:0000256" key="9">
    <source>
        <dbReference type="ARBA" id="ARBA00023139"/>
    </source>
</evidence>
<comment type="subcellular location">
    <subcellularLocation>
        <location evidence="1 13">Cell outer membrane</location>
        <topology evidence="1 13">Lipid-anchor</topology>
    </subcellularLocation>
</comment>
<dbReference type="RefSeq" id="WP_074864467.1">
    <property type="nucleotide sequence ID" value="NZ_FOAS01000002.1"/>
</dbReference>
<evidence type="ECO:0000256" key="5">
    <source>
        <dbReference type="ARBA" id="ARBA00022448"/>
    </source>
</evidence>
<keyword evidence="9 13" id="KW-0564">Palmitate</keyword>
<organism evidence="15 16">
    <name type="scientific">Atopomonas hussainii</name>
    <dbReference type="NCBI Taxonomy" id="1429083"/>
    <lineage>
        <taxon>Bacteria</taxon>
        <taxon>Pseudomonadati</taxon>
        <taxon>Pseudomonadota</taxon>
        <taxon>Gammaproteobacteria</taxon>
        <taxon>Pseudomonadales</taxon>
        <taxon>Pseudomonadaceae</taxon>
        <taxon>Atopomonas</taxon>
    </lineage>
</organism>
<feature type="chain" id="PRO_5010289288" description="Outer-membrane lipoprotein LolB" evidence="14">
    <location>
        <begin position="21"/>
        <end position="206"/>
    </location>
</feature>